<comment type="catalytic activity">
    <reaction evidence="3">
        <text>ATP + (deoxyribonucleotide)n-3'-hydroxyl + 5'-phospho-(deoxyribonucleotide)m = (deoxyribonucleotide)n+m + AMP + diphosphate.</text>
        <dbReference type="EC" id="6.5.1.1"/>
    </reaction>
</comment>
<keyword evidence="7" id="KW-1185">Reference proteome</keyword>
<dbReference type="InterPro" id="IPR012310">
    <property type="entry name" value="DNA_ligase_ATP-dep_cent"/>
</dbReference>
<dbReference type="CDD" id="cd07905">
    <property type="entry name" value="Adenylation_DNA_ligase_LigC"/>
    <property type="match status" value="1"/>
</dbReference>
<dbReference type="InterPro" id="IPR050191">
    <property type="entry name" value="ATP-dep_DNA_ligase"/>
</dbReference>
<feature type="region of interest" description="Disordered" evidence="4">
    <location>
        <begin position="274"/>
        <end position="301"/>
    </location>
</feature>
<comment type="similarity">
    <text evidence="1">Belongs to the ATP-dependent DNA ligase family.</text>
</comment>
<dbReference type="GO" id="GO:0006310">
    <property type="term" value="P:DNA recombination"/>
    <property type="evidence" value="ECO:0007669"/>
    <property type="project" value="InterPro"/>
</dbReference>
<dbReference type="Gene3D" id="3.30.470.30">
    <property type="entry name" value="DNA ligase/mRNA capping enzyme"/>
    <property type="match status" value="1"/>
</dbReference>
<comment type="caution">
    <text evidence="6">The sequence shown here is derived from an EMBL/GenBank/DDBJ whole genome shotgun (WGS) entry which is preliminary data.</text>
</comment>
<reference evidence="6 7" key="1">
    <citation type="submission" date="2019-02" db="EMBL/GenBank/DDBJ databases">
        <title>Draft genome sequences of novel Actinobacteria.</title>
        <authorList>
            <person name="Sahin N."/>
            <person name="Ay H."/>
            <person name="Saygin H."/>
        </authorList>
    </citation>
    <scope>NUCLEOTIDE SEQUENCE [LARGE SCALE GENOMIC DNA]</scope>
    <source>
        <strain evidence="6 7">16K104</strain>
    </source>
</reference>
<evidence type="ECO:0000259" key="5">
    <source>
        <dbReference type="PROSITE" id="PS50160"/>
    </source>
</evidence>
<name>A0A4R4WVV3_9ACTN</name>
<dbReference type="GO" id="GO:0003910">
    <property type="term" value="F:DNA ligase (ATP) activity"/>
    <property type="evidence" value="ECO:0007669"/>
    <property type="project" value="UniProtKB-EC"/>
</dbReference>
<sequence length="344" mass="37136">MAAARRRTEPAARIPPDLAGPVEVALARSVDQIPGPDALPGGSRYEVKWDGYRVAVVRGSQARLWTRNRNDISDRFPDIVAAAEAQLPEGIVLDGELVILGADGRLSFDALQQRLVTSPAKARAKAAELPAAYAAFDLLAIGGIDLRTQRWAARRKRLEQLAAGWTPALQITPVTDDVDEAREWFEVLPAAMGVEGLVVKGASTRYTPGRRDAWVKVKHRETREVVVGGVLGPITRPEVVIAGLYDADGELAIIGRTVPLKPAQSAQLAAVLTPAGSKHPWPDEVSSQRWGGRDTKKPLTKVQPTVVAEVTADAATQAGQVRHGMRFVRIRADLRPEDLPTQPG</sequence>
<dbReference type="GO" id="GO:0005524">
    <property type="term" value="F:ATP binding"/>
    <property type="evidence" value="ECO:0007669"/>
    <property type="project" value="InterPro"/>
</dbReference>
<evidence type="ECO:0000256" key="1">
    <source>
        <dbReference type="ARBA" id="ARBA00007572"/>
    </source>
</evidence>
<feature type="domain" description="ATP-dependent DNA ligase family profile" evidence="5">
    <location>
        <begin position="124"/>
        <end position="250"/>
    </location>
</feature>
<dbReference type="InterPro" id="IPR016059">
    <property type="entry name" value="DNA_ligase_ATP-dep_CS"/>
</dbReference>
<dbReference type="PROSITE" id="PS50160">
    <property type="entry name" value="DNA_LIGASE_A3"/>
    <property type="match status" value="1"/>
</dbReference>
<dbReference type="OrthoDB" id="9770771at2"/>
<evidence type="ECO:0000256" key="2">
    <source>
        <dbReference type="ARBA" id="ARBA00022598"/>
    </source>
</evidence>
<evidence type="ECO:0000256" key="3">
    <source>
        <dbReference type="ARBA" id="ARBA00034003"/>
    </source>
</evidence>
<keyword evidence="2 6" id="KW-0436">Ligase</keyword>
<evidence type="ECO:0000313" key="7">
    <source>
        <dbReference type="Proteomes" id="UP000295172"/>
    </source>
</evidence>
<dbReference type="AlphaFoldDB" id="A0A4R4WVV3"/>
<dbReference type="CDD" id="cd07970">
    <property type="entry name" value="OBF_DNA_ligase_LigC"/>
    <property type="match status" value="1"/>
</dbReference>
<dbReference type="SUPFAM" id="SSF56091">
    <property type="entry name" value="DNA ligase/mRNA capping enzyme, catalytic domain"/>
    <property type="match status" value="1"/>
</dbReference>
<dbReference type="InterPro" id="IPR012340">
    <property type="entry name" value="NA-bd_OB-fold"/>
</dbReference>
<evidence type="ECO:0000313" key="6">
    <source>
        <dbReference type="EMBL" id="TDD21778.1"/>
    </source>
</evidence>
<dbReference type="PANTHER" id="PTHR45674">
    <property type="entry name" value="DNA LIGASE 1/3 FAMILY MEMBER"/>
    <property type="match status" value="1"/>
</dbReference>
<dbReference type="InterPro" id="IPR044117">
    <property type="entry name" value="OBF_LigC-like"/>
</dbReference>
<dbReference type="InterPro" id="IPR044119">
    <property type="entry name" value="Adenylation_LigC-like"/>
</dbReference>
<evidence type="ECO:0000256" key="4">
    <source>
        <dbReference type="SAM" id="MobiDB-lite"/>
    </source>
</evidence>
<dbReference type="Proteomes" id="UP000295172">
    <property type="component" value="Unassembled WGS sequence"/>
</dbReference>
<dbReference type="Gene3D" id="2.40.50.140">
    <property type="entry name" value="Nucleic acid-binding proteins"/>
    <property type="match status" value="1"/>
</dbReference>
<dbReference type="EMBL" id="SMKR01000088">
    <property type="protein sequence ID" value="TDD21778.1"/>
    <property type="molecule type" value="Genomic_DNA"/>
</dbReference>
<dbReference type="Pfam" id="PF01068">
    <property type="entry name" value="DNA_ligase_A_M"/>
    <property type="match status" value="1"/>
</dbReference>
<organism evidence="6 7">
    <name type="scientific">Kribbella turkmenica</name>
    <dbReference type="NCBI Taxonomy" id="2530375"/>
    <lineage>
        <taxon>Bacteria</taxon>
        <taxon>Bacillati</taxon>
        <taxon>Actinomycetota</taxon>
        <taxon>Actinomycetes</taxon>
        <taxon>Propionibacteriales</taxon>
        <taxon>Kribbellaceae</taxon>
        <taxon>Kribbella</taxon>
    </lineage>
</organism>
<protein>
    <submittedName>
        <fullName evidence="6">ATP-dependent DNA ligase</fullName>
    </submittedName>
</protein>
<dbReference type="PROSITE" id="PS00333">
    <property type="entry name" value="DNA_LIGASE_A2"/>
    <property type="match status" value="1"/>
</dbReference>
<gene>
    <name evidence="6" type="ORF">E1218_20415</name>
</gene>
<dbReference type="RefSeq" id="WP_132322505.1">
    <property type="nucleotide sequence ID" value="NZ_SMKR01000088.1"/>
</dbReference>
<proteinExistence type="inferred from homology"/>
<dbReference type="PANTHER" id="PTHR45674:SF4">
    <property type="entry name" value="DNA LIGASE 1"/>
    <property type="match status" value="1"/>
</dbReference>
<dbReference type="GO" id="GO:0006281">
    <property type="term" value="P:DNA repair"/>
    <property type="evidence" value="ECO:0007669"/>
    <property type="project" value="InterPro"/>
</dbReference>
<accession>A0A4R4WVV3</accession>